<dbReference type="Proteomes" id="UP000239720">
    <property type="component" value="Unassembled WGS sequence"/>
</dbReference>
<dbReference type="OrthoDB" id="2990828at2"/>
<dbReference type="EMBL" id="CP025197">
    <property type="protein sequence ID" value="AUG58674.1"/>
    <property type="molecule type" value="Genomic_DNA"/>
</dbReference>
<evidence type="ECO:0000313" key="3">
    <source>
        <dbReference type="Proteomes" id="UP000233534"/>
    </source>
</evidence>
<sequence length="75" mass="8810">MEVVDILKDILQSRISNQIFYNSNLITIRNPEVRQILTQLRDNEMRAIVKLQQKIDRLQDSSGIISKIFPAKSRR</sequence>
<dbReference type="RefSeq" id="WP_101303271.1">
    <property type="nucleotide sequence ID" value="NZ_CP025197.1"/>
</dbReference>
<reference evidence="2 4" key="2">
    <citation type="journal article" date="2018" name="Syst. Appl. Microbiol.">
        <title>Characterization and high-quality draft genome sequence of Herbivorax saccincola A7, an anaerobic, alkaliphilic, thermophilic, cellulolytic, and xylanolytic bacterium.</title>
        <authorList>
            <person name="Aikawa S."/>
            <person name="Baramee S."/>
            <person name="Sermsathanaswadi J."/>
            <person name="Thianheng P."/>
            <person name="Tachaapaikoon C."/>
            <person name="Shikata A."/>
            <person name="Waeonukul R."/>
            <person name="Pason P."/>
            <person name="Ratanakhanokchai K."/>
            <person name="Kosugi A."/>
        </authorList>
    </citation>
    <scope>NUCLEOTIDE SEQUENCE [LARGE SCALE GENOMIC DNA]</scope>
    <source>
        <strain evidence="2 4">A7</strain>
    </source>
</reference>
<evidence type="ECO:0000313" key="1">
    <source>
        <dbReference type="EMBL" id="AUG58674.1"/>
    </source>
</evidence>
<dbReference type="EMBL" id="NEMB01000003">
    <property type="protein sequence ID" value="PQQ66219.1"/>
    <property type="molecule type" value="Genomic_DNA"/>
</dbReference>
<protein>
    <submittedName>
        <fullName evidence="1">Uncharacterized protein</fullName>
    </submittedName>
</protein>
<name>A0A2K9EEW4_9FIRM</name>
<keyword evidence="3" id="KW-1185">Reference proteome</keyword>
<reference evidence="1 3" key="1">
    <citation type="submission" date="2017-12" db="EMBL/GenBank/DDBJ databases">
        <title>Complete genome sequence of Herbivorax saccincola GGR1, a novel Cellulosome-producing hydrolytic bacterium in a thermophilic biogas plant, established by Illumina and Nanopore MinION sequencing.</title>
        <authorList>
            <person name="Pechtl A."/>
            <person name="Ruckert C."/>
            <person name="Koeck D.E."/>
            <person name="Maus I."/>
            <person name="Winkler A."/>
            <person name="Kalinowski J."/>
            <person name="Puhler A."/>
            <person name="Schwarz W.W."/>
            <person name="Zverlov V.V."/>
            <person name="Schluter A."/>
            <person name="Liebl W."/>
        </authorList>
    </citation>
    <scope>NUCLEOTIDE SEQUENCE [LARGE SCALE GENOMIC DNA]</scope>
    <source>
        <strain evidence="1">GGR1</strain>
        <strain evidence="3">SR1</strain>
    </source>
</reference>
<dbReference type="KEGG" id="hsc:HVS_14065"/>
<gene>
    <name evidence="2" type="ORF">B9R14_05270</name>
    <name evidence="1" type="ORF">HVS_14065</name>
</gene>
<evidence type="ECO:0000313" key="4">
    <source>
        <dbReference type="Proteomes" id="UP000239720"/>
    </source>
</evidence>
<dbReference type="AlphaFoldDB" id="A0A2K9EEW4"/>
<organism evidence="1 3">
    <name type="scientific">Acetivibrio saccincola</name>
    <dbReference type="NCBI Taxonomy" id="1677857"/>
    <lineage>
        <taxon>Bacteria</taxon>
        <taxon>Bacillati</taxon>
        <taxon>Bacillota</taxon>
        <taxon>Clostridia</taxon>
        <taxon>Eubacteriales</taxon>
        <taxon>Oscillospiraceae</taxon>
        <taxon>Acetivibrio</taxon>
    </lineage>
</organism>
<proteinExistence type="predicted"/>
<accession>A0A2K9EEW4</accession>
<evidence type="ECO:0000313" key="2">
    <source>
        <dbReference type="EMBL" id="PQQ66219.1"/>
    </source>
</evidence>
<dbReference type="Proteomes" id="UP000233534">
    <property type="component" value="Chromosome"/>
</dbReference>